<proteinExistence type="predicted"/>
<dbReference type="Proteomes" id="UP000799438">
    <property type="component" value="Unassembled WGS sequence"/>
</dbReference>
<feature type="region of interest" description="Disordered" evidence="1">
    <location>
        <begin position="1"/>
        <end position="21"/>
    </location>
</feature>
<evidence type="ECO:0000313" key="3">
    <source>
        <dbReference type="Proteomes" id="UP000799438"/>
    </source>
</evidence>
<keyword evidence="3" id="KW-1185">Reference proteome</keyword>
<dbReference type="EMBL" id="ML995490">
    <property type="protein sequence ID" value="KAF2140192.1"/>
    <property type="molecule type" value="Genomic_DNA"/>
</dbReference>
<evidence type="ECO:0000256" key="1">
    <source>
        <dbReference type="SAM" id="MobiDB-lite"/>
    </source>
</evidence>
<dbReference type="RefSeq" id="XP_033395905.1">
    <property type="nucleotide sequence ID" value="XM_033540757.1"/>
</dbReference>
<dbReference type="AlphaFoldDB" id="A0A6A6B7M7"/>
<dbReference type="GeneID" id="54298253"/>
<reference evidence="2" key="1">
    <citation type="journal article" date="2020" name="Stud. Mycol.">
        <title>101 Dothideomycetes genomes: a test case for predicting lifestyles and emergence of pathogens.</title>
        <authorList>
            <person name="Haridas S."/>
            <person name="Albert R."/>
            <person name="Binder M."/>
            <person name="Bloem J."/>
            <person name="Labutti K."/>
            <person name="Salamov A."/>
            <person name="Andreopoulos B."/>
            <person name="Baker S."/>
            <person name="Barry K."/>
            <person name="Bills G."/>
            <person name="Bluhm B."/>
            <person name="Cannon C."/>
            <person name="Castanera R."/>
            <person name="Culley D."/>
            <person name="Daum C."/>
            <person name="Ezra D."/>
            <person name="Gonzalez J."/>
            <person name="Henrissat B."/>
            <person name="Kuo A."/>
            <person name="Liang C."/>
            <person name="Lipzen A."/>
            <person name="Lutzoni F."/>
            <person name="Magnuson J."/>
            <person name="Mondo S."/>
            <person name="Nolan M."/>
            <person name="Ohm R."/>
            <person name="Pangilinan J."/>
            <person name="Park H.-J."/>
            <person name="Ramirez L."/>
            <person name="Alfaro M."/>
            <person name="Sun H."/>
            <person name="Tritt A."/>
            <person name="Yoshinaga Y."/>
            <person name="Zwiers L.-H."/>
            <person name="Turgeon B."/>
            <person name="Goodwin S."/>
            <person name="Spatafora J."/>
            <person name="Crous P."/>
            <person name="Grigoriev I."/>
        </authorList>
    </citation>
    <scope>NUCLEOTIDE SEQUENCE</scope>
    <source>
        <strain evidence="2">CBS 121167</strain>
    </source>
</reference>
<protein>
    <submittedName>
        <fullName evidence="2">Uncharacterized protein</fullName>
    </submittedName>
</protein>
<accession>A0A6A6B7M7</accession>
<sequence length="73" mass="8137">MSLVESLRSSQNEPCVTVPGKKSPVRPIIQVLSQTHDRPTPIRKSPTYAYDITHAILVSGMKKRHKLRVVGCV</sequence>
<gene>
    <name evidence="2" type="ORF">K452DRAFT_288962</name>
</gene>
<evidence type="ECO:0000313" key="2">
    <source>
        <dbReference type="EMBL" id="KAF2140192.1"/>
    </source>
</evidence>
<organism evidence="2 3">
    <name type="scientific">Aplosporella prunicola CBS 121167</name>
    <dbReference type="NCBI Taxonomy" id="1176127"/>
    <lineage>
        <taxon>Eukaryota</taxon>
        <taxon>Fungi</taxon>
        <taxon>Dikarya</taxon>
        <taxon>Ascomycota</taxon>
        <taxon>Pezizomycotina</taxon>
        <taxon>Dothideomycetes</taxon>
        <taxon>Dothideomycetes incertae sedis</taxon>
        <taxon>Botryosphaeriales</taxon>
        <taxon>Aplosporellaceae</taxon>
        <taxon>Aplosporella</taxon>
    </lineage>
</organism>
<name>A0A6A6B7M7_9PEZI</name>